<sequence>MPVNKFGRSSPNRKVVRGPPGVGFSLTTGGDFDIGNKRLCHVADAIDDDDVVNKRYLHMFQLKVLPKIVRDVYSESVSDLNNRTMQSIKVAINNLRQDIESKLFMIERKMEDIQGSPQVSLQPEGMATPYTSTNEIKKEYENGQFTREGESNAS</sequence>
<organism evidence="2 3">
    <name type="scientific">Bos-associated insect adintovirus</name>
    <dbReference type="NCBI Taxonomy" id="2597806"/>
    <lineage>
        <taxon>Viruses</taxon>
        <taxon>Varidnaviria</taxon>
        <taxon>Bamfordvirae</taxon>
        <taxon>Preplasmiviricota</taxon>
        <taxon>Polisuviricotina</taxon>
        <taxon>Polintoviricetes</taxon>
        <taxon>Orthopolintovirales</taxon>
        <taxon>Adintoviridae</taxon>
    </lineage>
</organism>
<evidence type="ECO:0000256" key="1">
    <source>
        <dbReference type="SAM" id="MobiDB-lite"/>
    </source>
</evidence>
<protein>
    <submittedName>
        <fullName evidence="2">Tail</fullName>
    </submittedName>
</protein>
<accession>A0A5H3CKS3</accession>
<reference evidence="2" key="2">
    <citation type="submission" date="2019-07" db="EMBL/GenBank/DDBJ databases">
        <authorList>
            <person name="Buck C."/>
            <person name="Tisza M."/>
        </authorList>
    </citation>
    <scope>NUCLEOTIDE SEQUENCE</scope>
    <source>
        <strain evidence="2">0104</strain>
    </source>
</reference>
<feature type="region of interest" description="Disordered" evidence="1">
    <location>
        <begin position="1"/>
        <end position="20"/>
    </location>
</feature>
<dbReference type="Proteomes" id="UP001227660">
    <property type="component" value="Segment"/>
</dbReference>
<feature type="compositionally biased region" description="Basic and acidic residues" evidence="1">
    <location>
        <begin position="135"/>
        <end position="154"/>
    </location>
</feature>
<proteinExistence type="predicted"/>
<evidence type="ECO:0000313" key="3">
    <source>
        <dbReference type="Proteomes" id="UP001227660"/>
    </source>
</evidence>
<reference evidence="2" key="1">
    <citation type="journal article" date="2019" name="J. ISSAAS">
        <title>Identification of 'Missing Link' Families of Small DNA Tumor Viruses.</title>
        <authorList>
            <person name="Welch N.L."/>
            <person name="Tisza M.J."/>
            <person name="Belford A."/>
            <person name="Pastrana D.V."/>
            <person name="Pang Y.-Y.S."/>
            <person name="Schiller J.T."/>
            <person name="An P."/>
            <person name="Cantalupo P.G."/>
            <person name="Pipas J.M."/>
            <person name="Koda S."/>
            <person name="Subramaniam K."/>
            <person name="Waltzek T.B."/>
            <person name="Bian C."/>
            <person name="Shi Q."/>
            <person name="Ruan Z."/>
            <person name="Ng T.F.-F."/>
            <person name="Starrett G.J."/>
            <person name="Buck C.B."/>
        </authorList>
    </citation>
    <scope>NUCLEOTIDE SEQUENCE</scope>
    <source>
        <strain evidence="2">0104</strain>
    </source>
</reference>
<evidence type="ECO:0000313" key="2">
    <source>
        <dbReference type="EMBL" id="DAC80280.1"/>
    </source>
</evidence>
<dbReference type="EMBL" id="BK010889">
    <property type="protein sequence ID" value="DAC80280.1"/>
    <property type="molecule type" value="Genomic_DNA"/>
</dbReference>
<name>A0A5H3CKS3_9VIRU</name>
<feature type="region of interest" description="Disordered" evidence="1">
    <location>
        <begin position="114"/>
        <end position="154"/>
    </location>
</feature>